<reference evidence="1 2" key="1">
    <citation type="journal article" date="2021" name="Elife">
        <title>Chloroplast acquisition without the gene transfer in kleptoplastic sea slugs, Plakobranchus ocellatus.</title>
        <authorList>
            <person name="Maeda T."/>
            <person name="Takahashi S."/>
            <person name="Yoshida T."/>
            <person name="Shimamura S."/>
            <person name="Takaki Y."/>
            <person name="Nagai Y."/>
            <person name="Toyoda A."/>
            <person name="Suzuki Y."/>
            <person name="Arimoto A."/>
            <person name="Ishii H."/>
            <person name="Satoh N."/>
            <person name="Nishiyama T."/>
            <person name="Hasebe M."/>
            <person name="Maruyama T."/>
            <person name="Minagawa J."/>
            <person name="Obokata J."/>
            <person name="Shigenobu S."/>
        </authorList>
    </citation>
    <scope>NUCLEOTIDE SEQUENCE [LARGE SCALE GENOMIC DNA]</scope>
</reference>
<evidence type="ECO:0000313" key="1">
    <source>
        <dbReference type="EMBL" id="GFS12910.1"/>
    </source>
</evidence>
<accession>A0AAV4ISI5</accession>
<dbReference type="EMBL" id="BMAT01002739">
    <property type="protein sequence ID" value="GFS12910.1"/>
    <property type="molecule type" value="Genomic_DNA"/>
</dbReference>
<protein>
    <submittedName>
        <fullName evidence="1">Uncharacterized protein</fullName>
    </submittedName>
</protein>
<organism evidence="1 2">
    <name type="scientific">Elysia marginata</name>
    <dbReference type="NCBI Taxonomy" id="1093978"/>
    <lineage>
        <taxon>Eukaryota</taxon>
        <taxon>Metazoa</taxon>
        <taxon>Spiralia</taxon>
        <taxon>Lophotrochozoa</taxon>
        <taxon>Mollusca</taxon>
        <taxon>Gastropoda</taxon>
        <taxon>Heterobranchia</taxon>
        <taxon>Euthyneura</taxon>
        <taxon>Panpulmonata</taxon>
        <taxon>Sacoglossa</taxon>
        <taxon>Placobranchoidea</taxon>
        <taxon>Plakobranchidae</taxon>
        <taxon>Elysia</taxon>
    </lineage>
</organism>
<gene>
    <name evidence="1" type="ORF">ElyMa_001384100</name>
</gene>
<proteinExistence type="predicted"/>
<sequence length="104" mass="11829">MGWVPRQAITNQIITFLTYRGAANRAHHSSILNRSYTACSRVLYYRDRFGKEMCVNCLSQGLNAELLKAAFEPRTSRFDSRSSTTKTRRACIFAVLVNVLPLLI</sequence>
<name>A0AAV4ISI5_9GAST</name>
<dbReference type="Proteomes" id="UP000762676">
    <property type="component" value="Unassembled WGS sequence"/>
</dbReference>
<keyword evidence="2" id="KW-1185">Reference proteome</keyword>
<dbReference type="AlphaFoldDB" id="A0AAV4ISI5"/>
<comment type="caution">
    <text evidence="1">The sequence shown here is derived from an EMBL/GenBank/DDBJ whole genome shotgun (WGS) entry which is preliminary data.</text>
</comment>
<evidence type="ECO:0000313" key="2">
    <source>
        <dbReference type="Proteomes" id="UP000762676"/>
    </source>
</evidence>